<dbReference type="InterPro" id="IPR024923">
    <property type="entry name" value="PG_synth_SpoVB"/>
</dbReference>
<keyword evidence="3 6" id="KW-0812">Transmembrane</keyword>
<evidence type="ECO:0000256" key="3">
    <source>
        <dbReference type="ARBA" id="ARBA00022692"/>
    </source>
</evidence>
<evidence type="ECO:0000256" key="5">
    <source>
        <dbReference type="ARBA" id="ARBA00023136"/>
    </source>
</evidence>
<dbReference type="InterPro" id="IPR050833">
    <property type="entry name" value="Poly_Biosynth_Transport"/>
</dbReference>
<sequence>MTKQSLIKGTIVLTIAALITRILGFANGIVLANIIGAEGMGLLMMAMPVTGLLITLTTLGLPVAISKLVAEAEVKQDHQRVKKILVISLTTTGVMGIVLMIGALIGAKALSSVFLTDQRAYYSLLAVIPIIPIIAVSSVLKGYFRGKQNMNPIGLSQVIEQVARIACIFFFVRWLLPYGIEFAAAGAVLSGIVGEAISLLYLLSAFKWLKQKRFKLRSGFTNHMSKGQGVLKDLLHTGLPTTGNGLIHSVTGVIQPILITQSLAIAGVGTALATQQFGVLMGFVLPLLMLPGFITHSMSIALIPAISEAKEKNAKGLIHKRTQQAVRVSLVVGMPCTIILFLFADQLTTIIYNSPEAAVLLKLMAPFHLLQYFRIPLQSVIIGLGRANIVMINDILASVARLGFIFFLASQPNFGIFGVCLGISASIILGTLLHFFTIAKLIGFSFKLADVVKVLLSAALMGYIGRFLFTFLSSEVSNEIFVLCTSLAVSLLIYLALLKCLNLLNFK</sequence>
<dbReference type="InterPro" id="IPR014249">
    <property type="entry name" value="Spore_V_B"/>
</dbReference>
<feature type="transmembrane region" description="Helical" evidence="6">
    <location>
        <begin position="325"/>
        <end position="344"/>
    </location>
</feature>
<evidence type="ECO:0000256" key="4">
    <source>
        <dbReference type="ARBA" id="ARBA00022989"/>
    </source>
</evidence>
<dbReference type="NCBIfam" id="TIGR02900">
    <property type="entry name" value="spore_V_B"/>
    <property type="match status" value="1"/>
</dbReference>
<feature type="transmembrane region" description="Helical" evidence="6">
    <location>
        <begin position="12"/>
        <end position="35"/>
    </location>
</feature>
<gene>
    <name evidence="7" type="primary">spoVB</name>
    <name evidence="7" type="ORF">ACFQIC_12090</name>
</gene>
<reference evidence="8" key="1">
    <citation type="journal article" date="2019" name="Int. J. Syst. Evol. Microbiol.">
        <title>The Global Catalogue of Microorganisms (GCM) 10K type strain sequencing project: providing services to taxonomists for standard genome sequencing and annotation.</title>
        <authorList>
            <consortium name="The Broad Institute Genomics Platform"/>
            <consortium name="The Broad Institute Genome Sequencing Center for Infectious Disease"/>
            <person name="Wu L."/>
            <person name="Ma J."/>
        </authorList>
    </citation>
    <scope>NUCLEOTIDE SEQUENCE [LARGE SCALE GENOMIC DNA]</scope>
    <source>
        <strain evidence="8">CGMCC 4.1621</strain>
    </source>
</reference>
<dbReference type="Proteomes" id="UP001596410">
    <property type="component" value="Unassembled WGS sequence"/>
</dbReference>
<evidence type="ECO:0000313" key="7">
    <source>
        <dbReference type="EMBL" id="MFC7062596.1"/>
    </source>
</evidence>
<proteinExistence type="predicted"/>
<feature type="transmembrane region" description="Helical" evidence="6">
    <location>
        <begin position="119"/>
        <end position="140"/>
    </location>
</feature>
<comment type="subcellular location">
    <subcellularLocation>
        <location evidence="1">Cell membrane</location>
        <topology evidence="1">Multi-pass membrane protein</topology>
    </subcellularLocation>
</comment>
<name>A0ABW2ENU5_9BACI</name>
<keyword evidence="5 6" id="KW-0472">Membrane</keyword>
<feature type="transmembrane region" description="Helical" evidence="6">
    <location>
        <begin position="152"/>
        <end position="176"/>
    </location>
</feature>
<feature type="transmembrane region" description="Helical" evidence="6">
    <location>
        <begin position="415"/>
        <end position="439"/>
    </location>
</feature>
<keyword evidence="8" id="KW-1185">Reference proteome</keyword>
<protein>
    <submittedName>
        <fullName evidence="7">Stage V sporulation protein B</fullName>
    </submittedName>
</protein>
<dbReference type="EMBL" id="JBHSZV010000030">
    <property type="protein sequence ID" value="MFC7062596.1"/>
    <property type="molecule type" value="Genomic_DNA"/>
</dbReference>
<evidence type="ECO:0000256" key="6">
    <source>
        <dbReference type="SAM" id="Phobius"/>
    </source>
</evidence>
<evidence type="ECO:0000256" key="1">
    <source>
        <dbReference type="ARBA" id="ARBA00004651"/>
    </source>
</evidence>
<dbReference type="RefSeq" id="WP_204711191.1">
    <property type="nucleotide sequence ID" value="NZ_JBHSZV010000030.1"/>
</dbReference>
<feature type="transmembrane region" description="Helical" evidence="6">
    <location>
        <begin position="451"/>
        <end position="474"/>
    </location>
</feature>
<evidence type="ECO:0000256" key="2">
    <source>
        <dbReference type="ARBA" id="ARBA00022475"/>
    </source>
</evidence>
<keyword evidence="2" id="KW-1003">Cell membrane</keyword>
<evidence type="ECO:0000313" key="8">
    <source>
        <dbReference type="Proteomes" id="UP001596410"/>
    </source>
</evidence>
<organism evidence="7 8">
    <name type="scientific">Halobacillus seohaensis</name>
    <dbReference type="NCBI Taxonomy" id="447421"/>
    <lineage>
        <taxon>Bacteria</taxon>
        <taxon>Bacillati</taxon>
        <taxon>Bacillota</taxon>
        <taxon>Bacilli</taxon>
        <taxon>Bacillales</taxon>
        <taxon>Bacillaceae</taxon>
        <taxon>Halobacillus</taxon>
    </lineage>
</organism>
<dbReference type="InterPro" id="IPR002797">
    <property type="entry name" value="Polysacc_synth"/>
</dbReference>
<dbReference type="Pfam" id="PF01943">
    <property type="entry name" value="Polysacc_synt"/>
    <property type="match status" value="1"/>
</dbReference>
<accession>A0ABW2ENU5</accession>
<feature type="transmembrane region" description="Helical" evidence="6">
    <location>
        <begin position="84"/>
        <end position="107"/>
    </location>
</feature>
<comment type="caution">
    <text evidence="7">The sequence shown here is derived from an EMBL/GenBank/DDBJ whole genome shotgun (WGS) entry which is preliminary data.</text>
</comment>
<dbReference type="PANTHER" id="PTHR30250">
    <property type="entry name" value="PST FAMILY PREDICTED COLANIC ACID TRANSPORTER"/>
    <property type="match status" value="1"/>
</dbReference>
<dbReference type="PIRSF" id="PIRSF038958">
    <property type="entry name" value="PG_synth_SpoVB"/>
    <property type="match status" value="1"/>
</dbReference>
<dbReference type="PANTHER" id="PTHR30250:SF24">
    <property type="entry name" value="STAGE V SPORULATION PROTEIN B"/>
    <property type="match status" value="1"/>
</dbReference>
<feature type="transmembrane region" description="Helical" evidence="6">
    <location>
        <begin position="480"/>
        <end position="501"/>
    </location>
</feature>
<keyword evidence="4 6" id="KW-1133">Transmembrane helix</keyword>
<feature type="transmembrane region" description="Helical" evidence="6">
    <location>
        <begin position="279"/>
        <end position="304"/>
    </location>
</feature>
<feature type="transmembrane region" description="Helical" evidence="6">
    <location>
        <begin position="41"/>
        <end position="63"/>
    </location>
</feature>
<feature type="transmembrane region" description="Helical" evidence="6">
    <location>
        <begin position="182"/>
        <end position="203"/>
    </location>
</feature>
<feature type="transmembrane region" description="Helical" evidence="6">
    <location>
        <begin position="253"/>
        <end position="273"/>
    </location>
</feature>
<dbReference type="CDD" id="cd13124">
    <property type="entry name" value="MATE_SpoVB_like"/>
    <property type="match status" value="1"/>
</dbReference>